<evidence type="ECO:0000259" key="1">
    <source>
        <dbReference type="PROSITE" id="PS50011"/>
    </source>
</evidence>
<feature type="domain" description="Protein kinase" evidence="1">
    <location>
        <begin position="16"/>
        <end position="364"/>
    </location>
</feature>
<dbReference type="SUPFAM" id="SSF56112">
    <property type="entry name" value="Protein kinase-like (PK-like)"/>
    <property type="match status" value="1"/>
</dbReference>
<protein>
    <recommendedName>
        <fullName evidence="1">Protein kinase domain-containing protein</fullName>
    </recommendedName>
</protein>
<evidence type="ECO:0000313" key="3">
    <source>
        <dbReference type="Proteomes" id="UP000565441"/>
    </source>
</evidence>
<comment type="caution">
    <text evidence="2">The sequence shown here is derived from an EMBL/GenBank/DDBJ whole genome shotgun (WGS) entry which is preliminary data.</text>
</comment>
<organism evidence="2 3">
    <name type="scientific">Tricholomella constricta</name>
    <dbReference type="NCBI Taxonomy" id="117010"/>
    <lineage>
        <taxon>Eukaryota</taxon>
        <taxon>Fungi</taxon>
        <taxon>Dikarya</taxon>
        <taxon>Basidiomycota</taxon>
        <taxon>Agaricomycotina</taxon>
        <taxon>Agaricomycetes</taxon>
        <taxon>Agaricomycetidae</taxon>
        <taxon>Agaricales</taxon>
        <taxon>Tricholomatineae</taxon>
        <taxon>Lyophyllaceae</taxon>
        <taxon>Tricholomella</taxon>
    </lineage>
</organism>
<dbReference type="GO" id="GO:0005524">
    <property type="term" value="F:ATP binding"/>
    <property type="evidence" value="ECO:0007669"/>
    <property type="project" value="InterPro"/>
</dbReference>
<dbReference type="PROSITE" id="PS50011">
    <property type="entry name" value="PROTEIN_KINASE_DOM"/>
    <property type="match status" value="1"/>
</dbReference>
<dbReference type="AlphaFoldDB" id="A0A8H5M3M7"/>
<dbReference type="GO" id="GO:0004672">
    <property type="term" value="F:protein kinase activity"/>
    <property type="evidence" value="ECO:0007669"/>
    <property type="project" value="InterPro"/>
</dbReference>
<dbReference type="InterPro" id="IPR000719">
    <property type="entry name" value="Prot_kinase_dom"/>
</dbReference>
<dbReference type="OrthoDB" id="5987198at2759"/>
<gene>
    <name evidence="2" type="ORF">D9615_006632</name>
</gene>
<dbReference type="EMBL" id="JAACJP010000016">
    <property type="protein sequence ID" value="KAF5379479.1"/>
    <property type="molecule type" value="Genomic_DNA"/>
</dbReference>
<name>A0A8H5M3M7_9AGAR</name>
<sequence>MVAEWKGADEAYALALQKSQFISRDAFMGVLTESEKFWVGLQPFLLMRGYKLRPRYQPDWTPSWLKPKEIGRDLYSFEDALSLPRPGLIDAIRQYDGAKVVIKCIDTSTEELPIYQYLASPELMANPRNRTAPLLDVVLLPNDDSQVLIVMPQLLQFNQVPFRRIGEIFEAFEQLLQGLEFMHDLNVSHRDACYFNLMMDASKVVPRGFHFAQRWTNDGVSLKFRWRARWSVRPVPYHFIDFGISRRYPAGLKDVKDTTRLGQDRSAPEYVRPEPYDPFKADVYQLGNVFLKVIEPYDPDGLEPFLALGKAMTSPDPNGRPSPAAALQILDGMDKRLFKCRIWRPWLTWGEKFEISFCGVNSLV</sequence>
<accession>A0A8H5M3M7</accession>
<dbReference type="InterPro" id="IPR011009">
    <property type="entry name" value="Kinase-like_dom_sf"/>
</dbReference>
<dbReference type="Proteomes" id="UP000565441">
    <property type="component" value="Unassembled WGS sequence"/>
</dbReference>
<proteinExistence type="predicted"/>
<dbReference type="Pfam" id="PF00069">
    <property type="entry name" value="Pkinase"/>
    <property type="match status" value="1"/>
</dbReference>
<keyword evidence="3" id="KW-1185">Reference proteome</keyword>
<dbReference type="Gene3D" id="1.10.510.10">
    <property type="entry name" value="Transferase(Phosphotransferase) domain 1"/>
    <property type="match status" value="1"/>
</dbReference>
<evidence type="ECO:0000313" key="2">
    <source>
        <dbReference type="EMBL" id="KAF5379479.1"/>
    </source>
</evidence>
<reference evidence="2 3" key="1">
    <citation type="journal article" date="2020" name="ISME J.">
        <title>Uncovering the hidden diversity of litter-decomposition mechanisms in mushroom-forming fungi.</title>
        <authorList>
            <person name="Floudas D."/>
            <person name="Bentzer J."/>
            <person name="Ahren D."/>
            <person name="Johansson T."/>
            <person name="Persson P."/>
            <person name="Tunlid A."/>
        </authorList>
    </citation>
    <scope>NUCLEOTIDE SEQUENCE [LARGE SCALE GENOMIC DNA]</scope>
    <source>
        <strain evidence="2 3">CBS 661.87</strain>
    </source>
</reference>